<evidence type="ECO:0000313" key="2">
    <source>
        <dbReference type="Proteomes" id="UP000247099"/>
    </source>
</evidence>
<name>A0A317ZL18_9BACT</name>
<dbReference type="AlphaFoldDB" id="A0A317ZL18"/>
<protein>
    <submittedName>
        <fullName evidence="1">Uncharacterized protein</fullName>
    </submittedName>
</protein>
<dbReference type="InParanoid" id="A0A317ZL18"/>
<accession>A0A317ZL18</accession>
<comment type="caution">
    <text evidence="1">The sequence shown here is derived from an EMBL/GenBank/DDBJ whole genome shotgun (WGS) entry which is preliminary data.</text>
</comment>
<keyword evidence="2" id="KW-1185">Reference proteome</keyword>
<dbReference type="EMBL" id="QHJQ01000005">
    <property type="protein sequence ID" value="PXA04061.1"/>
    <property type="molecule type" value="Genomic_DNA"/>
</dbReference>
<sequence length="122" mass="13620">MLNEFAFRYEVTGIVIQLLLLIEIAWLTDIDSCKLKGIRIRRTISIKNQIGKGFRSSSLFEDSFQRMLAKDRERTRRPGARVALGDAARRQAAGSSGKIFKIVLARRFGVAALGIAVQILPS</sequence>
<dbReference type="Proteomes" id="UP000247099">
    <property type="component" value="Unassembled WGS sequence"/>
</dbReference>
<evidence type="ECO:0000313" key="1">
    <source>
        <dbReference type="EMBL" id="PXA04061.1"/>
    </source>
</evidence>
<gene>
    <name evidence="1" type="ORF">DDZ13_08455</name>
</gene>
<organism evidence="1 2">
    <name type="scientific">Coraliomargarita sinensis</name>
    <dbReference type="NCBI Taxonomy" id="2174842"/>
    <lineage>
        <taxon>Bacteria</taxon>
        <taxon>Pseudomonadati</taxon>
        <taxon>Verrucomicrobiota</taxon>
        <taxon>Opitutia</taxon>
        <taxon>Puniceicoccales</taxon>
        <taxon>Coraliomargaritaceae</taxon>
        <taxon>Coraliomargarita</taxon>
    </lineage>
</organism>
<proteinExistence type="predicted"/>
<reference evidence="1 2" key="1">
    <citation type="submission" date="2018-05" db="EMBL/GenBank/DDBJ databases">
        <title>Coraliomargarita sinensis sp. nov., isolated from a marine solar saltern.</title>
        <authorList>
            <person name="Zhou L.Y."/>
        </authorList>
    </citation>
    <scope>NUCLEOTIDE SEQUENCE [LARGE SCALE GENOMIC DNA]</scope>
    <source>
        <strain evidence="1 2">WN38</strain>
    </source>
</reference>